<keyword evidence="6" id="KW-0732">Signal</keyword>
<dbReference type="PANTHER" id="PTHR12352:SF3">
    <property type="entry name" value="NIDOGEN-2"/>
    <property type="match status" value="1"/>
</dbReference>
<dbReference type="SMART" id="SM00211">
    <property type="entry name" value="TY"/>
    <property type="match status" value="2"/>
</dbReference>
<comment type="caution">
    <text evidence="8">The sequence shown here is derived from an EMBL/GenBank/DDBJ whole genome shotgun (WGS) entry which is preliminary data.</text>
</comment>
<dbReference type="InterPro" id="IPR000716">
    <property type="entry name" value="Thyroglobulin_1"/>
</dbReference>
<dbReference type="GO" id="GO:0005604">
    <property type="term" value="C:basement membrane"/>
    <property type="evidence" value="ECO:0007669"/>
    <property type="project" value="TreeGrafter"/>
</dbReference>
<gene>
    <name evidence="8" type="ORF">APLA_LOCUS17486</name>
</gene>
<evidence type="ECO:0000259" key="7">
    <source>
        <dbReference type="PROSITE" id="PS51162"/>
    </source>
</evidence>
<name>A0A8S1BIA2_ARCPL</name>
<reference evidence="8 9" key="1">
    <citation type="submission" date="2020-04" db="EMBL/GenBank/DDBJ databases">
        <authorList>
            <person name="Wallbank WR R."/>
            <person name="Pardo Diaz C."/>
            <person name="Kozak K."/>
            <person name="Martin S."/>
            <person name="Jiggins C."/>
            <person name="Moest M."/>
            <person name="Warren A I."/>
            <person name="Byers J.R.P. K."/>
            <person name="Montejo-Kovacevich G."/>
            <person name="Yen C E."/>
        </authorList>
    </citation>
    <scope>NUCLEOTIDE SEQUENCE [LARGE SCALE GENOMIC DNA]</scope>
</reference>
<dbReference type="GO" id="GO:0005615">
    <property type="term" value="C:extracellular space"/>
    <property type="evidence" value="ECO:0007669"/>
    <property type="project" value="TreeGrafter"/>
</dbReference>
<keyword evidence="4 5" id="KW-1015">Disulfide bond</keyword>
<feature type="chain" id="PRO_5035804402" description="Thyroglobulin type-1 domain-containing protein" evidence="6">
    <location>
        <begin position="22"/>
        <end position="420"/>
    </location>
</feature>
<dbReference type="InterPro" id="IPR036857">
    <property type="entry name" value="Thyroglobulin_1_sf"/>
</dbReference>
<dbReference type="Pfam" id="PF00086">
    <property type="entry name" value="Thyroglobulin_1"/>
    <property type="match status" value="3"/>
</dbReference>
<keyword evidence="2" id="KW-0964">Secreted</keyword>
<comment type="subcellular location">
    <subcellularLocation>
        <location evidence="1">Secreted</location>
    </subcellularLocation>
</comment>
<sequence length="420" mass="46119">MADLKCLAFVSLLYLFNLVKSSSLCTEEFCSAFISETGCATPAAHCNINNATHFGVRMPSPTVCNCCEFCLPLFAEGQTCTLGGPGMGTAIGRCGDGLTCALNTTDGVTRCVRMSSPCHTLQEQYVQLEAEGTLGMLVIRPMCDGRGKHGPVQCVNTQTCFCQSEEGERIFGEASYLGPSTLRNMQCACSRLHENIEKNISPGMTAPVVGPRCTIDGNFNPVQCLNRTCHCVNPVTGIIITEIKSINLDTHPITELPCYDPLLDNYWQNSRGDPPFKYTTTCIQNRDERVNAVLQSIEDGFNVDFGGGFTRCYPDGTYGRLGQTMTGSIICLDDRGRRIRNFEAKPGTEDFHNTDCKCAMTSYLMGAAHEKPVCCKNGNFRSIQCRRGLCYCVDSDGRQTTKENSDVTRLSCFTPDWRDC</sequence>
<dbReference type="PANTHER" id="PTHR12352">
    <property type="entry name" value="SECRETED MODULAR CALCIUM-BINDING PROTEIN"/>
    <property type="match status" value="1"/>
</dbReference>
<feature type="disulfide bond" evidence="5">
    <location>
        <begin position="392"/>
        <end position="412"/>
    </location>
</feature>
<keyword evidence="3" id="KW-0677">Repeat</keyword>
<evidence type="ECO:0000256" key="4">
    <source>
        <dbReference type="ARBA" id="ARBA00023157"/>
    </source>
</evidence>
<feature type="domain" description="Thyroglobulin type-1" evidence="7">
    <location>
        <begin position="115"/>
        <end position="187"/>
    </location>
</feature>
<evidence type="ECO:0000256" key="1">
    <source>
        <dbReference type="ARBA" id="ARBA00004613"/>
    </source>
</evidence>
<dbReference type="GO" id="GO:0007160">
    <property type="term" value="P:cell-matrix adhesion"/>
    <property type="evidence" value="ECO:0007669"/>
    <property type="project" value="TreeGrafter"/>
</dbReference>
<feature type="domain" description="Thyroglobulin type-1" evidence="7">
    <location>
        <begin position="353"/>
        <end position="412"/>
    </location>
</feature>
<evidence type="ECO:0000256" key="6">
    <source>
        <dbReference type="SAM" id="SignalP"/>
    </source>
</evidence>
<dbReference type="OrthoDB" id="7431978at2759"/>
<proteinExistence type="predicted"/>
<comment type="caution">
    <text evidence="5">Lacks conserved residue(s) required for the propagation of feature annotation.</text>
</comment>
<evidence type="ECO:0000313" key="9">
    <source>
        <dbReference type="Proteomes" id="UP000494256"/>
    </source>
</evidence>
<dbReference type="EMBL" id="CADEBD010001048">
    <property type="protein sequence ID" value="CAB3262004.1"/>
    <property type="molecule type" value="Genomic_DNA"/>
</dbReference>
<organism evidence="8 9">
    <name type="scientific">Arctia plantaginis</name>
    <name type="common">Wood tiger moth</name>
    <name type="synonym">Phalaena plantaginis</name>
    <dbReference type="NCBI Taxonomy" id="874455"/>
    <lineage>
        <taxon>Eukaryota</taxon>
        <taxon>Metazoa</taxon>
        <taxon>Ecdysozoa</taxon>
        <taxon>Arthropoda</taxon>
        <taxon>Hexapoda</taxon>
        <taxon>Insecta</taxon>
        <taxon>Pterygota</taxon>
        <taxon>Neoptera</taxon>
        <taxon>Endopterygota</taxon>
        <taxon>Lepidoptera</taxon>
        <taxon>Glossata</taxon>
        <taxon>Ditrysia</taxon>
        <taxon>Noctuoidea</taxon>
        <taxon>Erebidae</taxon>
        <taxon>Arctiinae</taxon>
        <taxon>Arctia</taxon>
    </lineage>
</organism>
<accession>A0A8S1BIA2</accession>
<dbReference type="Proteomes" id="UP000494256">
    <property type="component" value="Unassembled WGS sequence"/>
</dbReference>
<protein>
    <recommendedName>
        <fullName evidence="7">Thyroglobulin type-1 domain-containing protein</fullName>
    </recommendedName>
</protein>
<dbReference type="Gene3D" id="4.10.800.10">
    <property type="entry name" value="Thyroglobulin type-1"/>
    <property type="match status" value="3"/>
</dbReference>
<dbReference type="SUPFAM" id="SSF57610">
    <property type="entry name" value="Thyroglobulin type-1 domain"/>
    <property type="match status" value="3"/>
</dbReference>
<evidence type="ECO:0000256" key="3">
    <source>
        <dbReference type="ARBA" id="ARBA00022737"/>
    </source>
</evidence>
<evidence type="ECO:0000256" key="5">
    <source>
        <dbReference type="PROSITE-ProRule" id="PRU00500"/>
    </source>
</evidence>
<evidence type="ECO:0000313" key="8">
    <source>
        <dbReference type="EMBL" id="CAB3262004.1"/>
    </source>
</evidence>
<dbReference type="InterPro" id="IPR051950">
    <property type="entry name" value="Dev_reg/Prot_inhib"/>
</dbReference>
<dbReference type="PROSITE" id="PS51162">
    <property type="entry name" value="THYROGLOBULIN_1_2"/>
    <property type="match status" value="2"/>
</dbReference>
<evidence type="ECO:0000256" key="2">
    <source>
        <dbReference type="ARBA" id="ARBA00022525"/>
    </source>
</evidence>
<dbReference type="AlphaFoldDB" id="A0A8S1BIA2"/>
<feature type="signal peptide" evidence="6">
    <location>
        <begin position="1"/>
        <end position="21"/>
    </location>
</feature>